<protein>
    <submittedName>
        <fullName evidence="1">Uncharacterized protein</fullName>
    </submittedName>
</protein>
<name>A0AA39S976_ACESA</name>
<sequence>MSKVIQALVSKHSLSVILFGYSYVSKAKMRKHGGKHFQGFRITKQVLELHSYGCFKGLPLYKFSEASTMTQAMANFVLTDKKFHDLTDEERCLVNVESAKLIGVKYFDFLKGEFISVDVGAVHRNSRRLQENNCASIRRHLSSSSSFNHLDVLARMQKPNEISLVVRPTLRGRWIKSS</sequence>
<keyword evidence="2" id="KW-1185">Reference proteome</keyword>
<gene>
    <name evidence="1" type="ORF">LWI29_024702</name>
</gene>
<evidence type="ECO:0000313" key="2">
    <source>
        <dbReference type="Proteomes" id="UP001168877"/>
    </source>
</evidence>
<accession>A0AA39S976</accession>
<dbReference type="EMBL" id="JAUESC010000383">
    <property type="protein sequence ID" value="KAK0585210.1"/>
    <property type="molecule type" value="Genomic_DNA"/>
</dbReference>
<dbReference type="AlphaFoldDB" id="A0AA39S976"/>
<reference evidence="1" key="2">
    <citation type="submission" date="2023-06" db="EMBL/GenBank/DDBJ databases">
        <authorList>
            <person name="Swenson N.G."/>
            <person name="Wegrzyn J.L."/>
            <person name="Mcevoy S.L."/>
        </authorList>
    </citation>
    <scope>NUCLEOTIDE SEQUENCE</scope>
    <source>
        <strain evidence="1">NS2018</strain>
        <tissue evidence="1">Leaf</tissue>
    </source>
</reference>
<comment type="caution">
    <text evidence="1">The sequence shown here is derived from an EMBL/GenBank/DDBJ whole genome shotgun (WGS) entry which is preliminary data.</text>
</comment>
<proteinExistence type="predicted"/>
<evidence type="ECO:0000313" key="1">
    <source>
        <dbReference type="EMBL" id="KAK0585210.1"/>
    </source>
</evidence>
<organism evidence="1 2">
    <name type="scientific">Acer saccharum</name>
    <name type="common">Sugar maple</name>
    <dbReference type="NCBI Taxonomy" id="4024"/>
    <lineage>
        <taxon>Eukaryota</taxon>
        <taxon>Viridiplantae</taxon>
        <taxon>Streptophyta</taxon>
        <taxon>Embryophyta</taxon>
        <taxon>Tracheophyta</taxon>
        <taxon>Spermatophyta</taxon>
        <taxon>Magnoliopsida</taxon>
        <taxon>eudicotyledons</taxon>
        <taxon>Gunneridae</taxon>
        <taxon>Pentapetalae</taxon>
        <taxon>rosids</taxon>
        <taxon>malvids</taxon>
        <taxon>Sapindales</taxon>
        <taxon>Sapindaceae</taxon>
        <taxon>Hippocastanoideae</taxon>
        <taxon>Acereae</taxon>
        <taxon>Acer</taxon>
    </lineage>
</organism>
<dbReference type="Proteomes" id="UP001168877">
    <property type="component" value="Unassembled WGS sequence"/>
</dbReference>
<reference evidence="1" key="1">
    <citation type="journal article" date="2022" name="Plant J.">
        <title>Strategies of tolerance reflected in two North American maple genomes.</title>
        <authorList>
            <person name="McEvoy S.L."/>
            <person name="Sezen U.U."/>
            <person name="Trouern-Trend A."/>
            <person name="McMahon S.M."/>
            <person name="Schaberg P.G."/>
            <person name="Yang J."/>
            <person name="Wegrzyn J.L."/>
            <person name="Swenson N.G."/>
        </authorList>
    </citation>
    <scope>NUCLEOTIDE SEQUENCE</scope>
    <source>
        <strain evidence="1">NS2018</strain>
    </source>
</reference>